<dbReference type="PANTHER" id="PTHR34979">
    <property type="entry name" value="INNER MEMBRANE PROTEIN YGAZ"/>
    <property type="match status" value="1"/>
</dbReference>
<sequence length="238" mass="26206">MIQTDAPVPPFNRDDMFRGVKDALPIVVAFVPFALLLGNQAVQKGLTAGEVPLLTGLNFGGGSEFAALTIWTDPPHALLILCVTLLVNSRHFLMGAAFAPYLHAFSRRQVLPWLFFMCDESWAMTLAEARRQRRNLLSPGYYLGVALPLYTVWVSFTLIGALTGHLIKDPTRYALDMAFPAVFLVLLRGMWKGPRMSLPWLVSLGVAVMTYLLIPGAWYVPVGSLSGIVAAWLMVSAR</sequence>
<feature type="transmembrane region" description="Helical" evidence="8">
    <location>
        <begin position="140"/>
        <end position="167"/>
    </location>
</feature>
<evidence type="ECO:0000256" key="1">
    <source>
        <dbReference type="ARBA" id="ARBA00004651"/>
    </source>
</evidence>
<evidence type="ECO:0000256" key="5">
    <source>
        <dbReference type="ARBA" id="ARBA00022692"/>
    </source>
</evidence>
<dbReference type="PANTHER" id="PTHR34979:SF1">
    <property type="entry name" value="INNER MEMBRANE PROTEIN YGAZ"/>
    <property type="match status" value="1"/>
</dbReference>
<comment type="subcellular location">
    <subcellularLocation>
        <location evidence="1">Cell membrane</location>
        <topology evidence="1">Multi-pass membrane protein</topology>
    </subcellularLocation>
</comment>
<evidence type="ECO:0000313" key="10">
    <source>
        <dbReference type="Proteomes" id="UP000256572"/>
    </source>
</evidence>
<evidence type="ECO:0000256" key="2">
    <source>
        <dbReference type="ARBA" id="ARBA00010735"/>
    </source>
</evidence>
<feature type="transmembrane region" description="Helical" evidence="8">
    <location>
        <begin position="198"/>
        <end position="214"/>
    </location>
</feature>
<evidence type="ECO:0000256" key="8">
    <source>
        <dbReference type="SAM" id="Phobius"/>
    </source>
</evidence>
<reference evidence="9 10" key="1">
    <citation type="submission" date="2017-09" db="EMBL/GenBank/DDBJ databases">
        <authorList>
            <person name="Kim K.H."/>
            <person name="Chun B.H."/>
            <person name="Han G.S."/>
            <person name="Hyun S.G."/>
            <person name="Jeon C.O."/>
        </authorList>
    </citation>
    <scope>NUCLEOTIDE SEQUENCE [LARGE SCALE GENOMIC DNA]</scope>
    <source>
        <strain evidence="9 10">SH</strain>
    </source>
</reference>
<feature type="transmembrane region" description="Helical" evidence="8">
    <location>
        <begin position="23"/>
        <end position="39"/>
    </location>
</feature>
<proteinExistence type="inferred from homology"/>
<name>A0AAN1PGE8_9PROT</name>
<keyword evidence="6 8" id="KW-1133">Transmembrane helix</keyword>
<evidence type="ECO:0000313" key="9">
    <source>
        <dbReference type="EMBL" id="AXM99759.1"/>
    </source>
</evidence>
<dbReference type="GO" id="GO:1903785">
    <property type="term" value="P:L-valine transmembrane transport"/>
    <property type="evidence" value="ECO:0007669"/>
    <property type="project" value="TreeGrafter"/>
</dbReference>
<dbReference type="Pfam" id="PF03591">
    <property type="entry name" value="AzlC"/>
    <property type="match status" value="1"/>
</dbReference>
<dbReference type="GO" id="GO:0005886">
    <property type="term" value="C:plasma membrane"/>
    <property type="evidence" value="ECO:0007669"/>
    <property type="project" value="UniProtKB-SubCell"/>
</dbReference>
<keyword evidence="4" id="KW-1003">Cell membrane</keyword>
<organism evidence="9 10">
    <name type="scientific">Acetobacter pomorum</name>
    <dbReference type="NCBI Taxonomy" id="65959"/>
    <lineage>
        <taxon>Bacteria</taxon>
        <taxon>Pseudomonadati</taxon>
        <taxon>Pseudomonadota</taxon>
        <taxon>Alphaproteobacteria</taxon>
        <taxon>Acetobacterales</taxon>
        <taxon>Acetobacteraceae</taxon>
        <taxon>Acetobacter</taxon>
    </lineage>
</organism>
<dbReference type="AlphaFoldDB" id="A0AAN1PGE8"/>
<evidence type="ECO:0000256" key="4">
    <source>
        <dbReference type="ARBA" id="ARBA00022475"/>
    </source>
</evidence>
<dbReference type="Proteomes" id="UP000256572">
    <property type="component" value="Chromosome"/>
</dbReference>
<keyword evidence="3" id="KW-0813">Transport</keyword>
<gene>
    <name evidence="9" type="ORF">CJF59_03765</name>
</gene>
<evidence type="ECO:0000256" key="3">
    <source>
        <dbReference type="ARBA" id="ARBA00022448"/>
    </source>
</evidence>
<dbReference type="EMBL" id="CP023189">
    <property type="protein sequence ID" value="AXM99759.1"/>
    <property type="molecule type" value="Genomic_DNA"/>
</dbReference>
<keyword evidence="7 8" id="KW-0472">Membrane</keyword>
<dbReference type="RefSeq" id="WP_089179435.1">
    <property type="nucleotide sequence ID" value="NZ_CP023189.1"/>
</dbReference>
<reference evidence="9 10" key="2">
    <citation type="submission" date="2018-08" db="EMBL/GenBank/DDBJ databases">
        <title>Acetobacter oryzifermentans sp. nov., isolated from Korea traditional vinegar and reclassification of Acetobacter pasteurianus subsp. ascendens (Henneberg 1898) as Acetobacter ascendens comb. nov.</title>
        <authorList>
            <person name="Cho G.Y."/>
            <person name="Lee S.H."/>
        </authorList>
    </citation>
    <scope>NUCLEOTIDE SEQUENCE [LARGE SCALE GENOMIC DNA]</scope>
    <source>
        <strain evidence="9 10">SH</strain>
    </source>
</reference>
<keyword evidence="5 8" id="KW-0812">Transmembrane</keyword>
<dbReference type="InterPro" id="IPR011606">
    <property type="entry name" value="Brnchd-chn_aa_trnsp_permease"/>
</dbReference>
<accession>A0AAN1PGE8</accession>
<evidence type="ECO:0000256" key="6">
    <source>
        <dbReference type="ARBA" id="ARBA00022989"/>
    </source>
</evidence>
<feature type="transmembrane region" description="Helical" evidence="8">
    <location>
        <begin position="173"/>
        <end position="191"/>
    </location>
</feature>
<protein>
    <submittedName>
        <fullName evidence="9">Branched-chain amino acid ABC transporter permease</fullName>
    </submittedName>
</protein>
<evidence type="ECO:0000256" key="7">
    <source>
        <dbReference type="ARBA" id="ARBA00023136"/>
    </source>
</evidence>
<comment type="similarity">
    <text evidence="2">Belongs to the AzlC family.</text>
</comment>